<dbReference type="RefSeq" id="WP_238752357.1">
    <property type="nucleotide sequence ID" value="NZ_CAKLPZ010000006.1"/>
</dbReference>
<dbReference type="EC" id="2.7.7.-" evidence="3"/>
<dbReference type="Pfam" id="PF08401">
    <property type="entry name" value="ArdcN"/>
    <property type="match status" value="1"/>
</dbReference>
<evidence type="ECO:0000313" key="4">
    <source>
        <dbReference type="Proteomes" id="UP000837803"/>
    </source>
</evidence>
<feature type="domain" description="N-terminal" evidence="1">
    <location>
        <begin position="16"/>
        <end position="140"/>
    </location>
</feature>
<evidence type="ECO:0000259" key="2">
    <source>
        <dbReference type="Pfam" id="PF18818"/>
    </source>
</evidence>
<keyword evidence="4" id="KW-1185">Reference proteome</keyword>
<keyword evidence="3" id="KW-0548">Nucleotidyltransferase</keyword>
<sequence>MANVKGRKATKSAPVDRYQQITDRVIAALESGLVPWQSPVGSANQKFAYNYVSGNEYRGINFFLLNFMRSHVQGAYLTFKQAKTLGGNIRKGAKSERVYFFKMYYRDEDGNGLSERKAQEIHQRGGKVKATPFLKSFPVFNVEDVEGIDFDLPQVETFDHTPIEQAEKFVFSITDGPTLATATGSANFYTPGMDTITMFPGNRYRTPEDYYSTLFHELTHATGHANRLNREGVTEAINPTSERYAREELTAEMGAAFLCALTGIEGQVDNSAAYIGTWLQRLKDDKTLVYKAAAQAQKATDWLKGVR</sequence>
<protein>
    <submittedName>
        <fullName evidence="3">DNA primase TraC</fullName>
        <ecNumber evidence="3">2.7.7.-</ecNumber>
    </submittedName>
</protein>
<comment type="caution">
    <text evidence="3">The sequence shown here is derived from an EMBL/GenBank/DDBJ whole genome shotgun (WGS) entry which is preliminary data.</text>
</comment>
<dbReference type="InterPro" id="IPR041459">
    <property type="entry name" value="MPTase-PolyVal"/>
</dbReference>
<organism evidence="3 4">
    <name type="scientific">Neolewinella maritima</name>
    <dbReference type="NCBI Taxonomy" id="1383882"/>
    <lineage>
        <taxon>Bacteria</taxon>
        <taxon>Pseudomonadati</taxon>
        <taxon>Bacteroidota</taxon>
        <taxon>Saprospiria</taxon>
        <taxon>Saprospirales</taxon>
        <taxon>Lewinellaceae</taxon>
        <taxon>Neolewinella</taxon>
    </lineage>
</organism>
<evidence type="ECO:0000259" key="1">
    <source>
        <dbReference type="Pfam" id="PF08401"/>
    </source>
</evidence>
<dbReference type="GO" id="GO:0016779">
    <property type="term" value="F:nucleotidyltransferase activity"/>
    <property type="evidence" value="ECO:0007669"/>
    <property type="project" value="UniProtKB-KW"/>
</dbReference>
<gene>
    <name evidence="3" type="primary">traC</name>
    <name evidence="3" type="ORF">LEM8419_03401</name>
</gene>
<dbReference type="PIRSF" id="PIRSF037112">
    <property type="entry name" value="Antirestriction_ArdC"/>
    <property type="match status" value="1"/>
</dbReference>
<keyword evidence="3" id="KW-0808">Transferase</keyword>
<dbReference type="Pfam" id="PF18818">
    <property type="entry name" value="MPTase-PolyVal"/>
    <property type="match status" value="1"/>
</dbReference>
<dbReference type="EMBL" id="CAKLPZ010000006">
    <property type="protein sequence ID" value="CAH1002527.1"/>
    <property type="molecule type" value="Genomic_DNA"/>
</dbReference>
<accession>A0ABM9B6C7</accession>
<dbReference type="InterPro" id="IPR017113">
    <property type="entry name" value="Antirestriction_ArdC"/>
</dbReference>
<reference evidence="3" key="1">
    <citation type="submission" date="2021-12" db="EMBL/GenBank/DDBJ databases">
        <authorList>
            <person name="Rodrigo-Torres L."/>
            <person name="Arahal R. D."/>
            <person name="Lucena T."/>
        </authorList>
    </citation>
    <scope>NUCLEOTIDE SEQUENCE</scope>
    <source>
        <strain evidence="3">CECT 8419</strain>
    </source>
</reference>
<evidence type="ECO:0000313" key="3">
    <source>
        <dbReference type="EMBL" id="CAH1002527.1"/>
    </source>
</evidence>
<dbReference type="Proteomes" id="UP000837803">
    <property type="component" value="Unassembled WGS sequence"/>
</dbReference>
<proteinExistence type="predicted"/>
<feature type="domain" description="Polyvalent protein metallopeptidase" evidence="2">
    <location>
        <begin position="179"/>
        <end position="295"/>
    </location>
</feature>
<dbReference type="InterPro" id="IPR013610">
    <property type="entry name" value="ArdC_N"/>
</dbReference>
<name>A0ABM9B6C7_9BACT</name>